<feature type="region of interest" description="Disordered" evidence="6">
    <location>
        <begin position="405"/>
        <end position="431"/>
    </location>
</feature>
<keyword evidence="10" id="KW-1185">Reference proteome</keyword>
<organism evidence="9 10">
    <name type="scientific">Mucilaginibacter ginkgonis</name>
    <dbReference type="NCBI Taxonomy" id="2682091"/>
    <lineage>
        <taxon>Bacteria</taxon>
        <taxon>Pseudomonadati</taxon>
        <taxon>Bacteroidota</taxon>
        <taxon>Sphingobacteriia</taxon>
        <taxon>Sphingobacteriales</taxon>
        <taxon>Sphingobacteriaceae</taxon>
        <taxon>Mucilaginibacter</taxon>
    </lineage>
</organism>
<keyword evidence="4 5" id="KW-0413">Isomerase</keyword>
<dbReference type="InterPro" id="IPR020103">
    <property type="entry name" value="PsdUridine_synth_cat_dom_sf"/>
</dbReference>
<evidence type="ECO:0000256" key="5">
    <source>
        <dbReference type="HAMAP-Rule" id="MF_01080"/>
    </source>
</evidence>
<dbReference type="InterPro" id="IPR014780">
    <property type="entry name" value="tRNA_psdUridine_synth_TruB"/>
</dbReference>
<dbReference type="InterPro" id="IPR047216">
    <property type="entry name" value="Endonuclease_DUF559_bact"/>
</dbReference>
<dbReference type="Pfam" id="PF01509">
    <property type="entry name" value="TruB_N"/>
    <property type="match status" value="1"/>
</dbReference>
<dbReference type="PANTHER" id="PTHR13767:SF2">
    <property type="entry name" value="PSEUDOURIDYLATE SYNTHASE TRUB1"/>
    <property type="match status" value="1"/>
</dbReference>
<dbReference type="GO" id="GO:1990481">
    <property type="term" value="P:mRNA pseudouridine synthesis"/>
    <property type="evidence" value="ECO:0007669"/>
    <property type="project" value="TreeGrafter"/>
</dbReference>
<dbReference type="SUPFAM" id="SSF52980">
    <property type="entry name" value="Restriction endonuclease-like"/>
    <property type="match status" value="1"/>
</dbReference>
<dbReference type="EC" id="5.4.99.25" evidence="5"/>
<dbReference type="Gene3D" id="3.30.2350.10">
    <property type="entry name" value="Pseudouridine synthase"/>
    <property type="match status" value="1"/>
</dbReference>
<dbReference type="InterPro" id="IPR007569">
    <property type="entry name" value="DUF559"/>
</dbReference>
<feature type="active site" description="Nucleophile" evidence="5">
    <location>
        <position position="52"/>
    </location>
</feature>
<dbReference type="EMBL" id="CP066775">
    <property type="protein sequence ID" value="QQL48321.1"/>
    <property type="molecule type" value="Genomic_DNA"/>
</dbReference>
<sequence length="431" mass="48084">MSTSENTLQSFADGKLLLINKPYKWTSFDVVGKLRNAFKPLKLKVGHAGTLDPLATGLLIVCTGKMTKQIDTFQAEEKEYTGTLILGATTPSYDMETEVDERFDTSGITADDIENVAKQFIGAIQQYPPAHSAIKVGGERLYEKARRGEEVELKSRTVTISEFEITNIEMPEVQFRVICSKGTYIRSLVYDFGRALNNGAYLSKLRRTRSGSFRIENAREIMEMVGEIRALKEKNINAGSLPHLSPPREGGFENPESVDDKLPHPNPPPMGGLTPSDKVSGYRENADAANYETLKAFSRSNRHQPTEAENVLWQLLRGNTTGFKIRRQHVIGNYIADFVCLQKMLVFEVDGEYHKFTSEADDLRTEILSDLGFEIVRIKNADVLISPDKVFNFIVTKINNTPQRKALPSGEGLGGADFNDDAISHSEEVQP</sequence>
<evidence type="ECO:0000256" key="6">
    <source>
        <dbReference type="SAM" id="MobiDB-lite"/>
    </source>
</evidence>
<dbReference type="CDD" id="cd01038">
    <property type="entry name" value="Endonuclease_DUF559"/>
    <property type="match status" value="1"/>
</dbReference>
<dbReference type="HAMAP" id="MF_01080">
    <property type="entry name" value="TruB_bact"/>
    <property type="match status" value="1"/>
</dbReference>
<reference evidence="9 10" key="1">
    <citation type="submission" date="2020-12" db="EMBL/GenBank/DDBJ databases">
        <title>HMF7856_wgs.fasta genome submission.</title>
        <authorList>
            <person name="Kang H."/>
            <person name="Kim H."/>
            <person name="Joh K."/>
        </authorList>
    </citation>
    <scope>NUCLEOTIDE SEQUENCE [LARGE SCALE GENOMIC DNA]</scope>
    <source>
        <strain evidence="9 10">HMF7856</strain>
    </source>
</reference>
<dbReference type="NCBIfam" id="TIGR00431">
    <property type="entry name" value="TruB"/>
    <property type="match status" value="1"/>
</dbReference>
<comment type="catalytic activity">
    <reaction evidence="1 5">
        <text>uridine(55) in tRNA = pseudouridine(55) in tRNA</text>
        <dbReference type="Rhea" id="RHEA:42532"/>
        <dbReference type="Rhea" id="RHEA-COMP:10101"/>
        <dbReference type="Rhea" id="RHEA-COMP:10102"/>
        <dbReference type="ChEBI" id="CHEBI:65314"/>
        <dbReference type="ChEBI" id="CHEBI:65315"/>
        <dbReference type="EC" id="5.4.99.25"/>
    </reaction>
</comment>
<evidence type="ECO:0000256" key="4">
    <source>
        <dbReference type="ARBA" id="ARBA00023235"/>
    </source>
</evidence>
<comment type="similarity">
    <text evidence="2 5">Belongs to the pseudouridine synthase TruB family. Type 1 subfamily.</text>
</comment>
<dbReference type="InterPro" id="IPR002501">
    <property type="entry name" value="PsdUridine_synth_N"/>
</dbReference>
<proteinExistence type="inferred from homology"/>
<protein>
    <recommendedName>
        <fullName evidence="5">tRNA pseudouridine synthase B</fullName>
        <ecNumber evidence="5">5.4.99.25</ecNumber>
    </recommendedName>
    <alternativeName>
        <fullName evidence="5">tRNA pseudouridine(55) synthase</fullName>
        <shortName evidence="5">Psi55 synthase</shortName>
    </alternativeName>
    <alternativeName>
        <fullName evidence="5">tRNA pseudouridylate synthase</fullName>
    </alternativeName>
    <alternativeName>
        <fullName evidence="5">tRNA-uridine isomerase</fullName>
    </alternativeName>
</protein>
<accession>A0A6I4I0V7</accession>
<dbReference type="GO" id="GO:0031119">
    <property type="term" value="P:tRNA pseudouridine synthesis"/>
    <property type="evidence" value="ECO:0007669"/>
    <property type="project" value="UniProtKB-UniRule"/>
</dbReference>
<feature type="region of interest" description="Disordered" evidence="6">
    <location>
        <begin position="238"/>
        <end position="277"/>
    </location>
</feature>
<keyword evidence="3 5" id="KW-0819">tRNA processing</keyword>
<dbReference type="GO" id="GO:0160148">
    <property type="term" value="F:tRNA pseudouridine(55) synthase activity"/>
    <property type="evidence" value="ECO:0007669"/>
    <property type="project" value="UniProtKB-EC"/>
</dbReference>
<dbReference type="Pfam" id="PF04480">
    <property type="entry name" value="DUF559"/>
    <property type="match status" value="1"/>
</dbReference>
<dbReference type="KEGG" id="mgik:GO620_008940"/>
<evidence type="ECO:0000259" key="8">
    <source>
        <dbReference type="Pfam" id="PF04480"/>
    </source>
</evidence>
<dbReference type="Gene3D" id="3.40.960.10">
    <property type="entry name" value="VSR Endonuclease"/>
    <property type="match status" value="1"/>
</dbReference>
<name>A0A6I4I0V7_9SPHI</name>
<feature type="domain" description="DUF559" evidence="8">
    <location>
        <begin position="294"/>
        <end position="398"/>
    </location>
</feature>
<dbReference type="InterPro" id="IPR011335">
    <property type="entry name" value="Restrct_endonuc-II-like"/>
</dbReference>
<feature type="compositionally biased region" description="Basic and acidic residues" evidence="6">
    <location>
        <begin position="422"/>
        <end position="431"/>
    </location>
</feature>
<gene>
    <name evidence="5 9" type="primary">truB</name>
    <name evidence="9" type="ORF">GO620_008940</name>
</gene>
<evidence type="ECO:0000256" key="2">
    <source>
        <dbReference type="ARBA" id="ARBA00005642"/>
    </source>
</evidence>
<evidence type="ECO:0000313" key="10">
    <source>
        <dbReference type="Proteomes" id="UP000429232"/>
    </source>
</evidence>
<evidence type="ECO:0000259" key="7">
    <source>
        <dbReference type="Pfam" id="PF01509"/>
    </source>
</evidence>
<dbReference type="Proteomes" id="UP000429232">
    <property type="component" value="Chromosome"/>
</dbReference>
<evidence type="ECO:0000256" key="1">
    <source>
        <dbReference type="ARBA" id="ARBA00000385"/>
    </source>
</evidence>
<dbReference type="CDD" id="cd02573">
    <property type="entry name" value="PseudoU_synth_EcTruB"/>
    <property type="match status" value="1"/>
</dbReference>
<feature type="domain" description="Pseudouridine synthase II N-terminal" evidence="7">
    <location>
        <begin position="44"/>
        <end position="185"/>
    </location>
</feature>
<evidence type="ECO:0000313" key="9">
    <source>
        <dbReference type="EMBL" id="QQL48321.1"/>
    </source>
</evidence>
<dbReference type="AlphaFoldDB" id="A0A6I4I0V7"/>
<dbReference type="SUPFAM" id="SSF55120">
    <property type="entry name" value="Pseudouridine synthase"/>
    <property type="match status" value="1"/>
</dbReference>
<dbReference type="PANTHER" id="PTHR13767">
    <property type="entry name" value="TRNA-PSEUDOURIDINE SYNTHASE"/>
    <property type="match status" value="1"/>
</dbReference>
<evidence type="ECO:0000256" key="3">
    <source>
        <dbReference type="ARBA" id="ARBA00022694"/>
    </source>
</evidence>
<dbReference type="GO" id="GO:0003723">
    <property type="term" value="F:RNA binding"/>
    <property type="evidence" value="ECO:0007669"/>
    <property type="project" value="InterPro"/>
</dbReference>
<comment type="function">
    <text evidence="5">Responsible for synthesis of pseudouridine from uracil-55 in the psi GC loop of transfer RNAs.</text>
</comment>